<organism evidence="1 2">
    <name type="scientific">Candidatus Beckwithbacteria bacterium CG23_combo_of_CG06-09_8_20_14_all_34_8</name>
    <dbReference type="NCBI Taxonomy" id="1974497"/>
    <lineage>
        <taxon>Bacteria</taxon>
        <taxon>Candidatus Beckwithiibacteriota</taxon>
    </lineage>
</organism>
<comment type="caution">
    <text evidence="1">The sequence shown here is derived from an EMBL/GenBank/DDBJ whole genome shotgun (WGS) entry which is preliminary data.</text>
</comment>
<gene>
    <name evidence="1" type="ORF">COX08_00880</name>
</gene>
<accession>A0A2H0B753</accession>
<sequence>MTKEIILTLNKAKQVEQQIKDQEKEVIFTDFLAKLRAYREKPLAIADSEKEIIIAETLAIHRLEENGQEDTNEEIIQRTNNFINLHLGNPDAKAFHNDLEELIQSYQIAMDINGCIAWLEYHFSLPKTKKDTC</sequence>
<dbReference type="AlphaFoldDB" id="A0A2H0B753"/>
<protein>
    <submittedName>
        <fullName evidence="1">Uncharacterized protein</fullName>
    </submittedName>
</protein>
<evidence type="ECO:0000313" key="1">
    <source>
        <dbReference type="EMBL" id="PIP53454.1"/>
    </source>
</evidence>
<dbReference type="EMBL" id="PCSR01000019">
    <property type="protein sequence ID" value="PIP53454.1"/>
    <property type="molecule type" value="Genomic_DNA"/>
</dbReference>
<proteinExistence type="predicted"/>
<evidence type="ECO:0000313" key="2">
    <source>
        <dbReference type="Proteomes" id="UP000229459"/>
    </source>
</evidence>
<dbReference type="Proteomes" id="UP000229459">
    <property type="component" value="Unassembled WGS sequence"/>
</dbReference>
<reference evidence="1 2" key="1">
    <citation type="submission" date="2017-09" db="EMBL/GenBank/DDBJ databases">
        <title>Depth-based differentiation of microbial function through sediment-hosted aquifers and enrichment of novel symbionts in the deep terrestrial subsurface.</title>
        <authorList>
            <person name="Probst A.J."/>
            <person name="Ladd B."/>
            <person name="Jarett J.K."/>
            <person name="Geller-Mcgrath D.E."/>
            <person name="Sieber C.M."/>
            <person name="Emerson J.B."/>
            <person name="Anantharaman K."/>
            <person name="Thomas B.C."/>
            <person name="Malmstrom R."/>
            <person name="Stieglmeier M."/>
            <person name="Klingl A."/>
            <person name="Woyke T."/>
            <person name="Ryan C.M."/>
            <person name="Banfield J.F."/>
        </authorList>
    </citation>
    <scope>NUCLEOTIDE SEQUENCE [LARGE SCALE GENOMIC DNA]</scope>
    <source>
        <strain evidence="1">CG23_combo_of_CG06-09_8_20_14_all_34_8</strain>
    </source>
</reference>
<name>A0A2H0B753_9BACT</name>